<dbReference type="Proteomes" id="UP000199365">
    <property type="component" value="Unassembled WGS sequence"/>
</dbReference>
<organism evidence="1 2">
    <name type="scientific">Paraburkholderia tuberum</name>
    <dbReference type="NCBI Taxonomy" id="157910"/>
    <lineage>
        <taxon>Bacteria</taxon>
        <taxon>Pseudomonadati</taxon>
        <taxon>Pseudomonadota</taxon>
        <taxon>Betaproteobacteria</taxon>
        <taxon>Burkholderiales</taxon>
        <taxon>Burkholderiaceae</taxon>
        <taxon>Paraburkholderia</taxon>
    </lineage>
</organism>
<dbReference type="RefSeq" id="WP_090812301.1">
    <property type="nucleotide sequence ID" value="NZ_FNKX01000004.1"/>
</dbReference>
<evidence type="ECO:0000313" key="1">
    <source>
        <dbReference type="EMBL" id="SDR61505.1"/>
    </source>
</evidence>
<reference evidence="2" key="1">
    <citation type="submission" date="2016-10" db="EMBL/GenBank/DDBJ databases">
        <authorList>
            <person name="Varghese N."/>
            <person name="Submissions S."/>
        </authorList>
    </citation>
    <scope>NUCLEOTIDE SEQUENCE [LARGE SCALE GENOMIC DNA]</scope>
    <source>
        <strain evidence="2">DUS833</strain>
    </source>
</reference>
<evidence type="ECO:0000313" key="2">
    <source>
        <dbReference type="Proteomes" id="UP000199365"/>
    </source>
</evidence>
<keyword evidence="2" id="KW-1185">Reference proteome</keyword>
<dbReference type="EMBL" id="FNKX01000004">
    <property type="protein sequence ID" value="SDR61505.1"/>
    <property type="molecule type" value="Genomic_DNA"/>
</dbReference>
<gene>
    <name evidence="1" type="ORF">SAMN05445850_7795</name>
</gene>
<name>A0A1H1KIA1_9BURK</name>
<dbReference type="AlphaFoldDB" id="A0A1H1KIA1"/>
<accession>A0A1H1KIA1</accession>
<proteinExistence type="predicted"/>
<protein>
    <submittedName>
        <fullName evidence="1">Uncharacterized protein</fullName>
    </submittedName>
</protein>
<sequence>MSLKSQRVREMVRAAAYREAYLIGRKALEESACDDEVIAALRDLTTQLRSNCMDLAARKMDVGPEYDALEKLLREANRLIGEDLYGRKIASPPSQER</sequence>